<comment type="function">
    <text evidence="9">Part of the ABC transporter complex GltIJKL involved in glutamate and aspartate uptake. Probably responsible for the translocation of the substrate across the membrane.</text>
</comment>
<proteinExistence type="inferred from homology"/>
<feature type="domain" description="ABC transmembrane type-1" evidence="13">
    <location>
        <begin position="74"/>
        <end position="275"/>
    </location>
</feature>
<keyword evidence="6" id="KW-0029">Amino-acid transport</keyword>
<evidence type="ECO:0000259" key="13">
    <source>
        <dbReference type="PROSITE" id="PS50928"/>
    </source>
</evidence>
<accession>A0A2T1HVG1</accession>
<dbReference type="InterPro" id="IPR035906">
    <property type="entry name" value="MetI-like_sf"/>
</dbReference>
<name>A0A2T1HVG1_9HYPH</name>
<dbReference type="PROSITE" id="PS50928">
    <property type="entry name" value="ABC_TM1"/>
    <property type="match status" value="1"/>
</dbReference>
<reference evidence="15" key="1">
    <citation type="submission" date="2018-03" db="EMBL/GenBank/DDBJ databases">
        <authorList>
            <person name="Sun L."/>
            <person name="Liu H."/>
            <person name="Chen W."/>
            <person name="Huang K."/>
            <person name="Liu W."/>
            <person name="Gao X."/>
        </authorList>
    </citation>
    <scope>NUCLEOTIDE SEQUENCE [LARGE SCALE GENOMIC DNA]</scope>
    <source>
        <strain evidence="15">SH9</strain>
    </source>
</reference>
<comment type="caution">
    <text evidence="14">The sequence shown here is derived from an EMBL/GenBank/DDBJ whole genome shotgun (WGS) entry which is preliminary data.</text>
</comment>
<dbReference type="CDD" id="cd06261">
    <property type="entry name" value="TM_PBP2"/>
    <property type="match status" value="1"/>
</dbReference>
<dbReference type="Proteomes" id="UP000239772">
    <property type="component" value="Unassembled WGS sequence"/>
</dbReference>
<dbReference type="PANTHER" id="PTHR30614:SF0">
    <property type="entry name" value="L-CYSTINE TRANSPORT SYSTEM PERMEASE PROTEIN TCYL"/>
    <property type="match status" value="1"/>
</dbReference>
<dbReference type="NCBIfam" id="TIGR01726">
    <property type="entry name" value="HEQRo_perm_3TM"/>
    <property type="match status" value="1"/>
</dbReference>
<dbReference type="RefSeq" id="WP_106336215.1">
    <property type="nucleotide sequence ID" value="NZ_PVZS01000007.1"/>
</dbReference>
<comment type="similarity">
    <text evidence="2">Belongs to the binding-protein-dependent transport system permease family. HisMQ subfamily.</text>
</comment>
<dbReference type="InterPro" id="IPR043429">
    <property type="entry name" value="ArtM/GltK/GlnP/TcyL/YhdX-like"/>
</dbReference>
<feature type="transmembrane region" description="Helical" evidence="12">
    <location>
        <begin position="56"/>
        <end position="75"/>
    </location>
</feature>
<evidence type="ECO:0000256" key="11">
    <source>
        <dbReference type="ARBA" id="ARBA00073645"/>
    </source>
</evidence>
<evidence type="ECO:0000256" key="8">
    <source>
        <dbReference type="ARBA" id="ARBA00023136"/>
    </source>
</evidence>
<feature type="transmembrane region" description="Helical" evidence="12">
    <location>
        <begin position="112"/>
        <end position="136"/>
    </location>
</feature>
<keyword evidence="8 12" id="KW-0472">Membrane</keyword>
<evidence type="ECO:0000256" key="5">
    <source>
        <dbReference type="ARBA" id="ARBA00022692"/>
    </source>
</evidence>
<dbReference type="PANTHER" id="PTHR30614">
    <property type="entry name" value="MEMBRANE COMPONENT OF AMINO ACID ABC TRANSPORTER"/>
    <property type="match status" value="1"/>
</dbReference>
<dbReference type="Pfam" id="PF00528">
    <property type="entry name" value="BPD_transp_1"/>
    <property type="match status" value="1"/>
</dbReference>
<organism evidence="14 15">
    <name type="scientific">Alsobacter soli</name>
    <dbReference type="NCBI Taxonomy" id="2109933"/>
    <lineage>
        <taxon>Bacteria</taxon>
        <taxon>Pseudomonadati</taxon>
        <taxon>Pseudomonadota</taxon>
        <taxon>Alphaproteobacteria</taxon>
        <taxon>Hyphomicrobiales</taxon>
        <taxon>Alsobacteraceae</taxon>
        <taxon>Alsobacter</taxon>
    </lineage>
</organism>
<dbReference type="GO" id="GO:0006865">
    <property type="term" value="P:amino acid transport"/>
    <property type="evidence" value="ECO:0007669"/>
    <property type="project" value="UniProtKB-KW"/>
</dbReference>
<evidence type="ECO:0000256" key="6">
    <source>
        <dbReference type="ARBA" id="ARBA00022970"/>
    </source>
</evidence>
<evidence type="ECO:0000256" key="1">
    <source>
        <dbReference type="ARBA" id="ARBA00004429"/>
    </source>
</evidence>
<evidence type="ECO:0000256" key="7">
    <source>
        <dbReference type="ARBA" id="ARBA00022989"/>
    </source>
</evidence>
<dbReference type="InterPro" id="IPR000515">
    <property type="entry name" value="MetI-like"/>
</dbReference>
<keyword evidence="4" id="KW-1003">Cell membrane</keyword>
<dbReference type="AlphaFoldDB" id="A0A2T1HVG1"/>
<evidence type="ECO:0000313" key="14">
    <source>
        <dbReference type="EMBL" id="PSC05580.1"/>
    </source>
</evidence>
<dbReference type="GO" id="GO:0043190">
    <property type="term" value="C:ATP-binding cassette (ABC) transporter complex"/>
    <property type="evidence" value="ECO:0007669"/>
    <property type="project" value="InterPro"/>
</dbReference>
<evidence type="ECO:0000256" key="12">
    <source>
        <dbReference type="RuleBase" id="RU363032"/>
    </source>
</evidence>
<sequence length="301" mass="32447">MSGPAVAAPGGPAGVSPYEIAHLTHVRPKHYGRWIAAALVLAAFAAVVKAFVEGQIAWAVVGQFLTASAILSGLVNTVAMTVWAMALGVALGVLFAIMVMSPNPVLRWLARFYIWFFRGTPLLLQLLLWFNLALVFPRIGIPGLIEWRTVDVMTPFMATLLGLGINQGAYTAEVVRGGILSVDPGQTEAAKTIGMTRLTTLRRIVLPQAMRVIIPPVGNEVISMVKLTSVASVIQYSEILRNAQTIYFANARVIELLIVAAIWYLAVVTVLTVGQHLLERRFARGGRTQPRPEAGAEGAQA</sequence>
<feature type="transmembrane region" description="Helical" evidence="12">
    <location>
        <begin position="256"/>
        <end position="278"/>
    </location>
</feature>
<keyword evidence="3 12" id="KW-0813">Transport</keyword>
<keyword evidence="7 12" id="KW-1133">Transmembrane helix</keyword>
<comment type="subcellular location">
    <subcellularLocation>
        <location evidence="1">Cell inner membrane</location>
        <topology evidence="1">Multi-pass membrane protein</topology>
    </subcellularLocation>
    <subcellularLocation>
        <location evidence="12">Cell membrane</location>
        <topology evidence="12">Multi-pass membrane protein</topology>
    </subcellularLocation>
</comment>
<dbReference type="FunFam" id="1.10.3720.10:FF:000006">
    <property type="entry name" value="Glutamate/aspartate ABC transporter, permease protein GltK"/>
    <property type="match status" value="1"/>
</dbReference>
<evidence type="ECO:0000313" key="15">
    <source>
        <dbReference type="Proteomes" id="UP000239772"/>
    </source>
</evidence>
<dbReference type="OrthoDB" id="9814550at2"/>
<keyword evidence="5 12" id="KW-0812">Transmembrane</keyword>
<dbReference type="GO" id="GO:0022857">
    <property type="term" value="F:transmembrane transporter activity"/>
    <property type="evidence" value="ECO:0007669"/>
    <property type="project" value="InterPro"/>
</dbReference>
<dbReference type="InterPro" id="IPR010065">
    <property type="entry name" value="AA_ABC_transptr_permease_3TM"/>
</dbReference>
<feature type="transmembrane region" description="Helical" evidence="12">
    <location>
        <begin position="81"/>
        <end position="100"/>
    </location>
</feature>
<evidence type="ECO:0000256" key="9">
    <source>
        <dbReference type="ARBA" id="ARBA00060298"/>
    </source>
</evidence>
<evidence type="ECO:0000256" key="4">
    <source>
        <dbReference type="ARBA" id="ARBA00022475"/>
    </source>
</evidence>
<dbReference type="Gene3D" id="1.10.3720.10">
    <property type="entry name" value="MetI-like"/>
    <property type="match status" value="1"/>
</dbReference>
<evidence type="ECO:0000256" key="3">
    <source>
        <dbReference type="ARBA" id="ARBA00022448"/>
    </source>
</evidence>
<comment type="subunit">
    <text evidence="10">The complex is composed of two ATP-binding proteins (GltL), two transmembrane proteins (GltJ and GltK) and a solute-binding protein (GltI).</text>
</comment>
<protein>
    <recommendedName>
        <fullName evidence="11">Glutamate/aspartate import permease protein GltK</fullName>
    </recommendedName>
</protein>
<gene>
    <name evidence="14" type="ORF">SLNSH_08345</name>
</gene>
<evidence type="ECO:0000256" key="2">
    <source>
        <dbReference type="ARBA" id="ARBA00010072"/>
    </source>
</evidence>
<dbReference type="EMBL" id="PVZS01000007">
    <property type="protein sequence ID" value="PSC05580.1"/>
    <property type="molecule type" value="Genomic_DNA"/>
</dbReference>
<feature type="transmembrane region" description="Helical" evidence="12">
    <location>
        <begin position="31"/>
        <end position="51"/>
    </location>
</feature>
<evidence type="ECO:0000256" key="10">
    <source>
        <dbReference type="ARBA" id="ARBA00062718"/>
    </source>
</evidence>
<dbReference type="SUPFAM" id="SSF161098">
    <property type="entry name" value="MetI-like"/>
    <property type="match status" value="1"/>
</dbReference>
<keyword evidence="15" id="KW-1185">Reference proteome</keyword>